<reference evidence="2" key="1">
    <citation type="journal article" date="2014" name="Nat. Commun.">
        <title>The rainbow trout genome provides novel insights into evolution after whole-genome duplication in vertebrates.</title>
        <authorList>
            <person name="Berthelot C."/>
            <person name="Brunet F."/>
            <person name="Chalopin D."/>
            <person name="Juanchich A."/>
            <person name="Bernard M."/>
            <person name="Noel B."/>
            <person name="Bento P."/>
            <person name="Da Silva C."/>
            <person name="Labadie K."/>
            <person name="Alberti A."/>
            <person name="Aury J.M."/>
            <person name="Louis A."/>
            <person name="Dehais P."/>
            <person name="Bardou P."/>
            <person name="Montfort J."/>
            <person name="Klopp C."/>
            <person name="Cabau C."/>
            <person name="Gaspin C."/>
            <person name="Thorgaard G.H."/>
            <person name="Boussaha M."/>
            <person name="Quillet E."/>
            <person name="Guyomard R."/>
            <person name="Galiana D."/>
            <person name="Bobe J."/>
            <person name="Volff J.N."/>
            <person name="Genet C."/>
            <person name="Wincker P."/>
            <person name="Jaillon O."/>
            <person name="Roest Crollius H."/>
            <person name="Guiguen Y."/>
        </authorList>
    </citation>
    <scope>NUCLEOTIDE SEQUENCE [LARGE SCALE GENOMIC DNA]</scope>
</reference>
<feature type="region of interest" description="Disordered" evidence="1">
    <location>
        <begin position="1"/>
        <end position="42"/>
    </location>
</feature>
<accession>A0A060VQX1</accession>
<gene>
    <name evidence="2" type="ORF">GSONMT00069658001</name>
</gene>
<organism evidence="2 3">
    <name type="scientific">Oncorhynchus mykiss</name>
    <name type="common">Rainbow trout</name>
    <name type="synonym">Salmo gairdneri</name>
    <dbReference type="NCBI Taxonomy" id="8022"/>
    <lineage>
        <taxon>Eukaryota</taxon>
        <taxon>Metazoa</taxon>
        <taxon>Chordata</taxon>
        <taxon>Craniata</taxon>
        <taxon>Vertebrata</taxon>
        <taxon>Euteleostomi</taxon>
        <taxon>Actinopterygii</taxon>
        <taxon>Neopterygii</taxon>
        <taxon>Teleostei</taxon>
        <taxon>Protacanthopterygii</taxon>
        <taxon>Salmoniformes</taxon>
        <taxon>Salmonidae</taxon>
        <taxon>Salmoninae</taxon>
        <taxon>Oncorhynchus</taxon>
    </lineage>
</organism>
<protein>
    <recommendedName>
        <fullName evidence="4">Bromodomain adjacent to zinc finger domain protein 2B</fullName>
    </recommendedName>
</protein>
<evidence type="ECO:0000256" key="1">
    <source>
        <dbReference type="SAM" id="MobiDB-lite"/>
    </source>
</evidence>
<evidence type="ECO:0008006" key="4">
    <source>
        <dbReference type="Google" id="ProtNLM"/>
    </source>
</evidence>
<name>A0A060VQX1_ONCMY</name>
<dbReference type="STRING" id="8022.A0A060VQX1"/>
<dbReference type="Proteomes" id="UP000193380">
    <property type="component" value="Unassembled WGS sequence"/>
</dbReference>
<evidence type="ECO:0000313" key="2">
    <source>
        <dbReference type="EMBL" id="CDQ57227.1"/>
    </source>
</evidence>
<dbReference type="EMBL" id="FR904281">
    <property type="protein sequence ID" value="CDQ57227.1"/>
    <property type="molecule type" value="Genomic_DNA"/>
</dbReference>
<dbReference type="AlphaFoldDB" id="A0A060VQX1"/>
<evidence type="ECO:0000313" key="3">
    <source>
        <dbReference type="Proteomes" id="UP000193380"/>
    </source>
</evidence>
<sequence>MESGERLASPSSAPSSLHITTSAVSSVGSSPASAKTPSSKCSVTPSHAALGSPLTTCGHLFRAAGDQHLNMSTVSSAFPIVNHPAFGLYTTSSGRSEFGGLGSLGMSAALAAHSQLGAFPEWWRAAEAQGRGAAAFFPHLLGLPPMFLPQLQQSNDLSPFQARIPSKNGRATAKGRQTHTHFLSCQMFSLLCKQFNEARNFSA</sequence>
<proteinExistence type="predicted"/>
<reference evidence="2" key="2">
    <citation type="submission" date="2014-03" db="EMBL/GenBank/DDBJ databases">
        <authorList>
            <person name="Genoscope - CEA"/>
        </authorList>
    </citation>
    <scope>NUCLEOTIDE SEQUENCE</scope>
</reference>
<feature type="compositionally biased region" description="Low complexity" evidence="1">
    <location>
        <begin position="7"/>
        <end position="42"/>
    </location>
</feature>
<dbReference type="PaxDb" id="8022-A0A060VQX1"/>